<dbReference type="InterPro" id="IPR008279">
    <property type="entry name" value="PEP-util_enz_mobile_dom"/>
</dbReference>
<dbReference type="AlphaFoldDB" id="A0A6S6S7I7"/>
<evidence type="ECO:0000256" key="5">
    <source>
        <dbReference type="ARBA" id="ARBA00022777"/>
    </source>
</evidence>
<keyword evidence="5" id="KW-0418">Kinase</keyword>
<dbReference type="SUPFAM" id="SSF51621">
    <property type="entry name" value="Phosphoenolpyruvate/pyruvate domain"/>
    <property type="match status" value="1"/>
</dbReference>
<dbReference type="GO" id="GO:0009401">
    <property type="term" value="P:phosphoenolpyruvate-dependent sugar phosphotransferase system"/>
    <property type="evidence" value="ECO:0007669"/>
    <property type="project" value="InterPro"/>
</dbReference>
<organism evidence="8">
    <name type="scientific">uncultured Sulfurovum sp</name>
    <dbReference type="NCBI Taxonomy" id="269237"/>
    <lineage>
        <taxon>Bacteria</taxon>
        <taxon>Pseudomonadati</taxon>
        <taxon>Campylobacterota</taxon>
        <taxon>Epsilonproteobacteria</taxon>
        <taxon>Campylobacterales</taxon>
        <taxon>Sulfurovaceae</taxon>
        <taxon>Sulfurovum</taxon>
        <taxon>environmental samples</taxon>
    </lineage>
</organism>
<dbReference type="InterPro" id="IPR050499">
    <property type="entry name" value="PEP-utilizing_PTS_enzyme"/>
</dbReference>
<evidence type="ECO:0000256" key="1">
    <source>
        <dbReference type="ARBA" id="ARBA00001946"/>
    </source>
</evidence>
<dbReference type="Gene3D" id="3.50.30.10">
    <property type="entry name" value="Phosphohistidine domain"/>
    <property type="match status" value="1"/>
</dbReference>
<dbReference type="Pfam" id="PF00381">
    <property type="entry name" value="PTS-HPr"/>
    <property type="match status" value="1"/>
</dbReference>
<dbReference type="Pfam" id="PF02896">
    <property type="entry name" value="PEP-utilizers_C"/>
    <property type="match status" value="1"/>
</dbReference>
<dbReference type="InterPro" id="IPR035895">
    <property type="entry name" value="HPr-like_sf"/>
</dbReference>
<feature type="domain" description="HPr" evidence="7">
    <location>
        <begin position="13"/>
        <end position="101"/>
    </location>
</feature>
<keyword evidence="4" id="KW-0479">Metal-binding</keyword>
<comment type="cofactor">
    <cofactor evidence="1">
        <name>Mg(2+)</name>
        <dbReference type="ChEBI" id="CHEBI:18420"/>
    </cofactor>
</comment>
<dbReference type="InterPro" id="IPR036637">
    <property type="entry name" value="Phosphohistidine_dom_sf"/>
</dbReference>
<evidence type="ECO:0000259" key="7">
    <source>
        <dbReference type="PROSITE" id="PS51350"/>
    </source>
</evidence>
<dbReference type="InterPro" id="IPR000032">
    <property type="entry name" value="HPr-like"/>
</dbReference>
<reference evidence="8" key="1">
    <citation type="submission" date="2020-01" db="EMBL/GenBank/DDBJ databases">
        <authorList>
            <person name="Meier V. D."/>
            <person name="Meier V D."/>
        </authorList>
    </citation>
    <scope>NUCLEOTIDE SEQUENCE</scope>
    <source>
        <strain evidence="8">HLG_WM_MAG_03</strain>
    </source>
</reference>
<comment type="similarity">
    <text evidence="2">Belongs to the PEP-utilizing enzyme family.</text>
</comment>
<dbReference type="Gene3D" id="3.20.20.60">
    <property type="entry name" value="Phosphoenolpyruvate-binding domains"/>
    <property type="match status" value="1"/>
</dbReference>
<dbReference type="InterPro" id="IPR015813">
    <property type="entry name" value="Pyrv/PenolPyrv_kinase-like_dom"/>
</dbReference>
<keyword evidence="6" id="KW-0460">Magnesium</keyword>
<evidence type="ECO:0000313" key="8">
    <source>
        <dbReference type="EMBL" id="CAA6799057.1"/>
    </source>
</evidence>
<protein>
    <submittedName>
        <fullName evidence="8">Phosphoenolpyruvate-protein phosphotransferase of PTS system (EC)</fullName>
        <ecNumber evidence="8">2.7.3.9</ecNumber>
    </submittedName>
</protein>
<dbReference type="Gene3D" id="1.10.274.10">
    <property type="entry name" value="PtsI, HPr-binding domain"/>
    <property type="match status" value="1"/>
</dbReference>
<accession>A0A6S6S7I7</accession>
<dbReference type="Pfam" id="PF00391">
    <property type="entry name" value="PEP-utilizers"/>
    <property type="match status" value="1"/>
</dbReference>
<dbReference type="InterPro" id="IPR036618">
    <property type="entry name" value="PtsI_HPr-bd_sf"/>
</dbReference>
<dbReference type="EMBL" id="CACVAR010000028">
    <property type="protein sequence ID" value="CAA6799057.1"/>
    <property type="molecule type" value="Genomic_DNA"/>
</dbReference>
<dbReference type="GO" id="GO:0016301">
    <property type="term" value="F:kinase activity"/>
    <property type="evidence" value="ECO:0007669"/>
    <property type="project" value="UniProtKB-KW"/>
</dbReference>
<name>A0A6S6S7I7_9BACT</name>
<sequence>MNFLKRILNINNSIDSTLTITSSNGFHLRPIAQFVNEAKKYNANISLLAKGKEVSATQVPKILSLSLEKGETFTLICQGKEAQKANSELSDFFNKLMANDTEVKAIIQVSEIYEAETLKGESIARGIGIAPVVHAEIVERIEENSPVTLRDAIQKTKTELSAQYEQNMEQETSQIFLAQKELLSSNLFETNFSNIEEFQNVIQEETKKLQNSKFASRIADYQDLEQKVLKHVGIHKELHLPVFPYILIAKELLPSHIEQLGKTPVKGVVLQSGNSTSHAAILLRSAAIPSLIIHEEVTSSKNAILDANSGDFILNPSKEDLKKATQKQKEFMELLDQSFEKRFENTQTQDGTNIKVLANITDIGSAKEAKESGADGIGLLRTEFLFTEKKPTLNEQTNAYEDIFKLFNEVTVRTLDIGGDKSLPYINIAKENNPFLGIRGIRFSLQEQTLFKEQLLAIGLASANTPSTKIKIMFPMISNTEEFIEAKEIAQNVYKKHNISTENIEFGIMLEVPSVIFSLSEFDKLVDFYSIGSNDLTQYLFAIERTHPTLNVSSNSPELLNALKYIKEQSKKPISICGELAGIEIATQQLITMNYETLSVSSKLIPSLKECIRNI</sequence>
<dbReference type="PROSITE" id="PS51350">
    <property type="entry name" value="PTS_HPR_DOM"/>
    <property type="match status" value="1"/>
</dbReference>
<dbReference type="PANTHER" id="PTHR46244">
    <property type="entry name" value="PHOSPHOENOLPYRUVATE-PROTEIN PHOSPHOTRANSFERASE"/>
    <property type="match status" value="1"/>
</dbReference>
<keyword evidence="3 8" id="KW-0808">Transferase</keyword>
<evidence type="ECO:0000256" key="2">
    <source>
        <dbReference type="ARBA" id="ARBA00007837"/>
    </source>
</evidence>
<gene>
    <name evidence="8" type="ORF">HELGO_WM29469</name>
</gene>
<evidence type="ECO:0000256" key="4">
    <source>
        <dbReference type="ARBA" id="ARBA00022723"/>
    </source>
</evidence>
<dbReference type="PRINTS" id="PR01736">
    <property type="entry name" value="PHPHTRNFRASE"/>
</dbReference>
<keyword evidence="8" id="KW-0670">Pyruvate</keyword>
<evidence type="ECO:0000256" key="3">
    <source>
        <dbReference type="ARBA" id="ARBA00022679"/>
    </source>
</evidence>
<dbReference type="InterPro" id="IPR040442">
    <property type="entry name" value="Pyrv_kinase-like_dom_sf"/>
</dbReference>
<dbReference type="GO" id="GO:0046872">
    <property type="term" value="F:metal ion binding"/>
    <property type="evidence" value="ECO:0007669"/>
    <property type="project" value="UniProtKB-KW"/>
</dbReference>
<dbReference type="EC" id="2.7.3.9" evidence="8"/>
<evidence type="ECO:0000256" key="6">
    <source>
        <dbReference type="ARBA" id="ARBA00022842"/>
    </source>
</evidence>
<dbReference type="SUPFAM" id="SSF52009">
    <property type="entry name" value="Phosphohistidine domain"/>
    <property type="match status" value="1"/>
</dbReference>
<dbReference type="SUPFAM" id="SSF47831">
    <property type="entry name" value="Enzyme I of the PEP:sugar phosphotransferase system HPr-binding (sub)domain"/>
    <property type="match status" value="1"/>
</dbReference>
<dbReference type="Gene3D" id="3.30.1340.10">
    <property type="entry name" value="HPr-like"/>
    <property type="match status" value="1"/>
</dbReference>
<dbReference type="NCBIfam" id="TIGR01003">
    <property type="entry name" value="PTS_HPr_family"/>
    <property type="match status" value="1"/>
</dbReference>
<dbReference type="PRINTS" id="PR00107">
    <property type="entry name" value="PHOSPHOCPHPR"/>
</dbReference>
<dbReference type="SUPFAM" id="SSF55594">
    <property type="entry name" value="HPr-like"/>
    <property type="match status" value="1"/>
</dbReference>
<proteinExistence type="inferred from homology"/>
<dbReference type="GO" id="GO:0008965">
    <property type="term" value="F:phosphoenolpyruvate-protein phosphotransferase activity"/>
    <property type="evidence" value="ECO:0007669"/>
    <property type="project" value="UniProtKB-EC"/>
</dbReference>
<dbReference type="InterPro" id="IPR000121">
    <property type="entry name" value="PEP_util_C"/>
</dbReference>
<dbReference type="PANTHER" id="PTHR46244:SF6">
    <property type="entry name" value="PHOSPHOENOLPYRUVATE-PROTEIN PHOSPHOTRANSFERASE"/>
    <property type="match status" value="1"/>
</dbReference>